<dbReference type="Gene3D" id="3.40.630.30">
    <property type="match status" value="1"/>
</dbReference>
<dbReference type="InterPro" id="IPR016181">
    <property type="entry name" value="Acyl_CoA_acyltransferase"/>
</dbReference>
<keyword evidence="3" id="KW-0808">Transferase</keyword>
<feature type="domain" description="N-acetyltransferase" evidence="2">
    <location>
        <begin position="146"/>
        <end position="207"/>
    </location>
</feature>
<organism evidence="3 4">
    <name type="scientific">Paraburkholderia susongensis</name>
    <dbReference type="NCBI Taxonomy" id="1515439"/>
    <lineage>
        <taxon>Bacteria</taxon>
        <taxon>Pseudomonadati</taxon>
        <taxon>Pseudomonadota</taxon>
        <taxon>Betaproteobacteria</taxon>
        <taxon>Burkholderiales</taxon>
        <taxon>Burkholderiaceae</taxon>
        <taxon>Paraburkholderia</taxon>
    </lineage>
</organism>
<dbReference type="GO" id="GO:0016747">
    <property type="term" value="F:acyltransferase activity, transferring groups other than amino-acyl groups"/>
    <property type="evidence" value="ECO:0007669"/>
    <property type="project" value="InterPro"/>
</dbReference>
<dbReference type="Proteomes" id="UP000193228">
    <property type="component" value="Unassembled WGS sequence"/>
</dbReference>
<name>A0A1X7LRJ5_9BURK</name>
<keyword evidence="4" id="KW-1185">Reference proteome</keyword>
<feature type="compositionally biased region" description="Low complexity" evidence="1">
    <location>
        <begin position="248"/>
        <end position="262"/>
    </location>
</feature>
<gene>
    <name evidence="3" type="ORF">SAMN06265784_108199</name>
</gene>
<reference evidence="4" key="1">
    <citation type="submission" date="2017-04" db="EMBL/GenBank/DDBJ databases">
        <authorList>
            <person name="Varghese N."/>
            <person name="Submissions S."/>
        </authorList>
    </citation>
    <scope>NUCLEOTIDE SEQUENCE [LARGE SCALE GENOMIC DNA]</scope>
    <source>
        <strain evidence="4">LMG 29540</strain>
    </source>
</reference>
<dbReference type="AlphaFoldDB" id="A0A1X7LRJ5"/>
<sequence length="262" mass="28670">MTMNSVSANTKPDTAQELATASPCLSFRPARASDATACAPLVFASGEHEFEFFIGVPAHQCIAFLEHAFALSGGRFSWRRHEVAVDARGRIVAVLAAHDGRRILSDDPHVVWTLLRYFGPLRAVPMLLRGLVLETELPKPKRAQTLVAHCATLAEARGTGVFSALFKHAIRSEVAHQHGLETADREIVLDVLVSNSRAAALYHRLGFVDLPRRKPRSPRLPTELESVRMRFDAGAHAAPASKRDPKSKPSTTTSKRPTKSTT</sequence>
<evidence type="ECO:0000259" key="2">
    <source>
        <dbReference type="Pfam" id="PF00583"/>
    </source>
</evidence>
<dbReference type="Pfam" id="PF00583">
    <property type="entry name" value="Acetyltransf_1"/>
    <property type="match status" value="1"/>
</dbReference>
<proteinExistence type="predicted"/>
<evidence type="ECO:0000256" key="1">
    <source>
        <dbReference type="SAM" id="MobiDB-lite"/>
    </source>
</evidence>
<dbReference type="EMBL" id="FXAT01000008">
    <property type="protein sequence ID" value="SMG56498.1"/>
    <property type="molecule type" value="Genomic_DNA"/>
</dbReference>
<evidence type="ECO:0000313" key="3">
    <source>
        <dbReference type="EMBL" id="SMG56498.1"/>
    </source>
</evidence>
<dbReference type="STRING" id="1515439.SAMN06265784_108199"/>
<evidence type="ECO:0000313" key="4">
    <source>
        <dbReference type="Proteomes" id="UP000193228"/>
    </source>
</evidence>
<accession>A0A1X7LRJ5</accession>
<feature type="region of interest" description="Disordered" evidence="1">
    <location>
        <begin position="212"/>
        <end position="262"/>
    </location>
</feature>
<dbReference type="InterPro" id="IPR000182">
    <property type="entry name" value="GNAT_dom"/>
</dbReference>
<dbReference type="SUPFAM" id="SSF55729">
    <property type="entry name" value="Acyl-CoA N-acyltransferases (Nat)"/>
    <property type="match status" value="1"/>
</dbReference>
<protein>
    <submittedName>
        <fullName evidence="3">Acetyltransferase (GNAT) family protein</fullName>
    </submittedName>
</protein>